<dbReference type="SUPFAM" id="SSF48113">
    <property type="entry name" value="Heme-dependent peroxidases"/>
    <property type="match status" value="1"/>
</dbReference>
<dbReference type="KEGG" id="taes:100415852"/>
<evidence type="ECO:0000256" key="18">
    <source>
        <dbReference type="PIRSR" id="PIRSR600823-3"/>
    </source>
</evidence>
<dbReference type="OrthoDB" id="2113341at2759"/>
<dbReference type="Pfam" id="PF00141">
    <property type="entry name" value="peroxidase"/>
    <property type="match status" value="1"/>
</dbReference>
<evidence type="ECO:0000256" key="21">
    <source>
        <dbReference type="RuleBase" id="RU362060"/>
    </source>
</evidence>
<dbReference type="Gramene" id="TraesCS7B03G0946600.1">
    <property type="protein sequence ID" value="TraesCS7B03G0946600.1.CDS"/>
    <property type="gene ID" value="TraesCS7B03G0946600"/>
</dbReference>
<dbReference type="SMR" id="A0A3B6SLG2"/>
<evidence type="ECO:0000256" key="5">
    <source>
        <dbReference type="ARBA" id="ARBA00022559"/>
    </source>
</evidence>
<evidence type="ECO:0000256" key="9">
    <source>
        <dbReference type="ARBA" id="ARBA00022837"/>
    </source>
</evidence>
<dbReference type="InterPro" id="IPR010255">
    <property type="entry name" value="Haem_peroxidase_sf"/>
</dbReference>
<dbReference type="InterPro" id="IPR033905">
    <property type="entry name" value="Secretory_peroxidase"/>
</dbReference>
<feature type="disulfide bond" evidence="20">
    <location>
        <begin position="68"/>
        <end position="73"/>
    </location>
</feature>
<sequence>MAAAKLVLAMLVVAVGVAAGEGGGKLRQGYYEQSCPRAEQIVKHYVERHVPHAPSVAATLIRTHFHDCFVRGCDASVLLNATTGGGEAEKDATPNLTLRGFAFLDRVKALVEQECPGVVSCADILALASRDAVGVIGGPFWRVPTGRRDGRVSIKQEALDQIPAPTMNFTDLLTSFRAKGLDVADLVWLSGAHTIGISHCNSFTERLYNFTGRGGPGDADPSLDAEYAANLRRTKCTTPTDNTTIVEMDPGSFLTFDTSYYRGLLKRRGLFQSDAALITDTAARADVESVAKGPSEVFFQVFARSMVRMGMIEVKTGGEGEIRRHCAVVNS</sequence>
<keyword evidence="15 21" id="KW-0376">Hydrogen peroxide</keyword>
<feature type="binding site" evidence="18">
    <location>
        <position position="194"/>
    </location>
    <ligand>
        <name>Ca(2+)</name>
        <dbReference type="ChEBI" id="CHEBI:29108"/>
        <label>2</label>
    </ligand>
</feature>
<comment type="function">
    <text evidence="2">Removal of H(2)O(2), oxidation of toxic reductants, biosynthesis and degradation of lignin, suberization, auxin catabolism, response to environmental stresses such as wounding, pathogen attack and oxidative stress. These functions might be dependent on each isozyme/isoform in each plant tissue.</text>
</comment>
<feature type="disulfide bond" evidence="20">
    <location>
        <begin position="200"/>
        <end position="236"/>
    </location>
</feature>
<evidence type="ECO:0000256" key="4">
    <source>
        <dbReference type="ARBA" id="ARBA00022525"/>
    </source>
</evidence>
<evidence type="ECO:0000256" key="19">
    <source>
        <dbReference type="PIRSR" id="PIRSR600823-4"/>
    </source>
</evidence>
<feature type="disulfide bond" evidence="20">
    <location>
        <begin position="35"/>
        <end position="115"/>
    </location>
</feature>
<comment type="cofactor">
    <cofactor evidence="18 21">
        <name>Ca(2+)</name>
        <dbReference type="ChEBI" id="CHEBI:29108"/>
    </cofactor>
    <text evidence="18 21">Binds 2 calcium ions per subunit.</text>
</comment>
<dbReference type="Gramene" id="TraesLDM7B03G04214360.1">
    <property type="protein sequence ID" value="TraesLDM7B03G04214360.1"/>
    <property type="gene ID" value="TraesLDM7B03G04214360"/>
</dbReference>
<dbReference type="Proteomes" id="UP000019116">
    <property type="component" value="Chromosome 7B"/>
</dbReference>
<dbReference type="GO" id="GO:0004601">
    <property type="term" value="F:peroxidase activity"/>
    <property type="evidence" value="ECO:0000318"/>
    <property type="project" value="GO_Central"/>
</dbReference>
<evidence type="ECO:0000256" key="13">
    <source>
        <dbReference type="ARBA" id="ARBA00023180"/>
    </source>
</evidence>
<evidence type="ECO:0000256" key="11">
    <source>
        <dbReference type="ARBA" id="ARBA00023004"/>
    </source>
</evidence>
<keyword evidence="7 18" id="KW-0479">Metal-binding</keyword>
<feature type="binding site" evidence="17">
    <location>
        <position position="163"/>
    </location>
    <ligand>
        <name>substrate</name>
    </ligand>
</feature>
<dbReference type="GO" id="GO:0005576">
    <property type="term" value="C:extracellular region"/>
    <property type="evidence" value="ECO:0007669"/>
    <property type="project" value="UniProtKB-SubCell"/>
</dbReference>
<dbReference type="FunFam" id="1.10.520.10:FF:000001">
    <property type="entry name" value="Peroxidase"/>
    <property type="match status" value="1"/>
</dbReference>
<dbReference type="STRING" id="4565.A0A3B6SLG2"/>
<dbReference type="Gramene" id="TraesNOR7B03G04258400.1">
    <property type="protein sequence ID" value="TraesNOR7B03G04258400.1"/>
    <property type="gene ID" value="TraesNOR7B03G04258400"/>
</dbReference>
<evidence type="ECO:0000313" key="23">
    <source>
        <dbReference type="EnsemblPlants" id="TraesCS7B02G353200.1"/>
    </source>
</evidence>
<feature type="binding site" description="axial binding residue" evidence="18">
    <location>
        <position position="193"/>
    </location>
    <ligand>
        <name>heme b</name>
        <dbReference type="ChEBI" id="CHEBI:60344"/>
    </ligand>
    <ligandPart>
        <name>Fe</name>
        <dbReference type="ChEBI" id="CHEBI:18248"/>
    </ligandPart>
</feature>
<dbReference type="Gene3D" id="1.10.520.10">
    <property type="match status" value="1"/>
</dbReference>
<dbReference type="PRINTS" id="PR00461">
    <property type="entry name" value="PLPEROXIDASE"/>
</dbReference>
<comment type="similarity">
    <text evidence="3">Belongs to the peroxidase family. Ascorbate peroxidase subfamily.</text>
</comment>
<feature type="binding site" evidence="18">
    <location>
        <position position="74"/>
    </location>
    <ligand>
        <name>Ca(2+)</name>
        <dbReference type="ChEBI" id="CHEBI:29108"/>
        <label>1</label>
    </ligand>
</feature>
<organism evidence="23">
    <name type="scientific">Triticum aestivum</name>
    <name type="common">Wheat</name>
    <dbReference type="NCBI Taxonomy" id="4565"/>
    <lineage>
        <taxon>Eukaryota</taxon>
        <taxon>Viridiplantae</taxon>
        <taxon>Streptophyta</taxon>
        <taxon>Embryophyta</taxon>
        <taxon>Tracheophyta</taxon>
        <taxon>Spermatophyta</taxon>
        <taxon>Magnoliopsida</taxon>
        <taxon>Liliopsida</taxon>
        <taxon>Poales</taxon>
        <taxon>Poaceae</taxon>
        <taxon>BOP clade</taxon>
        <taxon>Pooideae</taxon>
        <taxon>Triticodae</taxon>
        <taxon>Triticeae</taxon>
        <taxon>Triticinae</taxon>
        <taxon>Triticum</taxon>
    </lineage>
</organism>
<evidence type="ECO:0000256" key="14">
    <source>
        <dbReference type="ARBA" id="ARBA00023283"/>
    </source>
</evidence>
<evidence type="ECO:0000259" key="22">
    <source>
        <dbReference type="PROSITE" id="PS50873"/>
    </source>
</evidence>
<feature type="chain" id="PRO_5043076723" description="Peroxidase" evidence="21">
    <location>
        <begin position="20"/>
        <end position="331"/>
    </location>
</feature>
<dbReference type="GO" id="GO:0046872">
    <property type="term" value="F:metal ion binding"/>
    <property type="evidence" value="ECO:0007669"/>
    <property type="project" value="UniProtKB-UniRule"/>
</dbReference>
<evidence type="ECO:0000256" key="6">
    <source>
        <dbReference type="ARBA" id="ARBA00022617"/>
    </source>
</evidence>
<keyword evidence="9 18" id="KW-0106">Calcium</keyword>
<feature type="binding site" evidence="18">
    <location>
        <position position="76"/>
    </location>
    <ligand>
        <name>Ca(2+)</name>
        <dbReference type="ChEBI" id="CHEBI:29108"/>
        <label>1</label>
    </ligand>
</feature>
<keyword evidence="5 21" id="KW-0575">Peroxidase</keyword>
<dbReference type="RefSeq" id="XP_044436200.1">
    <property type="nucleotide sequence ID" value="XM_044580265.1"/>
</dbReference>
<keyword evidence="14" id="KW-0873">Pyrrolidone carboxylic acid</keyword>
<dbReference type="Gene3D" id="1.10.420.10">
    <property type="entry name" value="Peroxidase, domain 2"/>
    <property type="match status" value="1"/>
</dbReference>
<protein>
    <recommendedName>
        <fullName evidence="21">Peroxidase</fullName>
        <ecNumber evidence="21">1.11.1.7</ecNumber>
    </recommendedName>
</protein>
<dbReference type="FunFam" id="1.10.420.10:FF:000008">
    <property type="entry name" value="Peroxidase"/>
    <property type="match status" value="1"/>
</dbReference>
<evidence type="ECO:0000256" key="8">
    <source>
        <dbReference type="ARBA" id="ARBA00022729"/>
    </source>
</evidence>
<dbReference type="GO" id="GO:0009505">
    <property type="term" value="C:plant-type cell wall"/>
    <property type="evidence" value="ECO:0000318"/>
    <property type="project" value="GO_Central"/>
</dbReference>
<evidence type="ECO:0000256" key="10">
    <source>
        <dbReference type="ARBA" id="ARBA00023002"/>
    </source>
</evidence>
<gene>
    <name evidence="23" type="primary">LOC100415852</name>
</gene>
<feature type="binding site" evidence="18">
    <location>
        <position position="257"/>
    </location>
    <ligand>
        <name>Ca(2+)</name>
        <dbReference type="ChEBI" id="CHEBI:29108"/>
        <label>2</label>
    </ligand>
</feature>
<evidence type="ECO:0000313" key="24">
    <source>
        <dbReference type="Proteomes" id="UP000019116"/>
    </source>
</evidence>
<evidence type="ECO:0000256" key="1">
    <source>
        <dbReference type="ARBA" id="ARBA00000189"/>
    </source>
</evidence>
<dbReference type="GO" id="GO:0006979">
    <property type="term" value="P:response to oxidative stress"/>
    <property type="evidence" value="ECO:0007669"/>
    <property type="project" value="UniProtKB-UniRule"/>
</dbReference>
<dbReference type="GO" id="GO:0042744">
    <property type="term" value="P:hydrogen peroxide catabolic process"/>
    <property type="evidence" value="ECO:0007669"/>
    <property type="project" value="UniProtKB-KW"/>
</dbReference>
<dbReference type="EnsemblPlants" id="TraesCS7B02G353200.1">
    <property type="protein sequence ID" value="TraesCS7B02G353200.1"/>
    <property type="gene ID" value="TraesCS7B02G353200"/>
</dbReference>
<keyword evidence="12 20" id="KW-1015">Disulfide bond</keyword>
<feature type="site" description="Transition state stabilizer" evidence="19">
    <location>
        <position position="62"/>
    </location>
</feature>
<feature type="binding site" evidence="18">
    <location>
        <position position="67"/>
    </location>
    <ligand>
        <name>Ca(2+)</name>
        <dbReference type="ChEBI" id="CHEBI:29108"/>
        <label>1</label>
    </ligand>
</feature>
<comment type="similarity">
    <text evidence="21">Belongs to the peroxidase family. Classical plant (class III) peroxidase subfamily.</text>
</comment>
<evidence type="ECO:0000256" key="2">
    <source>
        <dbReference type="ARBA" id="ARBA00002322"/>
    </source>
</evidence>
<feature type="disulfide bond" evidence="20">
    <location>
        <begin position="121"/>
        <end position="326"/>
    </location>
</feature>
<dbReference type="GeneID" id="100415852"/>
<dbReference type="PROSITE" id="PS00435">
    <property type="entry name" value="PEROXIDASE_1"/>
    <property type="match status" value="1"/>
</dbReference>
<dbReference type="AlphaFoldDB" id="A0A3B6SLG2"/>
<dbReference type="GO" id="GO:0006950">
    <property type="term" value="P:response to stress"/>
    <property type="evidence" value="ECO:0000318"/>
    <property type="project" value="GO_Central"/>
</dbReference>
<feature type="domain" description="Plant heme peroxidase family profile" evidence="22">
    <location>
        <begin position="25"/>
        <end position="330"/>
    </location>
</feature>
<feature type="binding site" evidence="18">
    <location>
        <position position="249"/>
    </location>
    <ligand>
        <name>Ca(2+)</name>
        <dbReference type="ChEBI" id="CHEBI:29108"/>
        <label>2</label>
    </ligand>
</feature>
<dbReference type="CDD" id="cd00693">
    <property type="entry name" value="secretory_peroxidase"/>
    <property type="match status" value="1"/>
</dbReference>
<dbReference type="GO" id="GO:0020037">
    <property type="term" value="F:heme binding"/>
    <property type="evidence" value="ECO:0007669"/>
    <property type="project" value="UniProtKB-UniRule"/>
</dbReference>
<dbReference type="InterPro" id="IPR000823">
    <property type="entry name" value="Peroxidase_pln"/>
</dbReference>
<proteinExistence type="inferred from homology"/>
<evidence type="ECO:0000256" key="7">
    <source>
        <dbReference type="ARBA" id="ARBA00022723"/>
    </source>
</evidence>
<keyword evidence="13" id="KW-0325">Glycoprotein</keyword>
<feature type="binding site" evidence="18">
    <location>
        <position position="89"/>
    </location>
    <ligand>
        <name>Ca(2+)</name>
        <dbReference type="ChEBI" id="CHEBI:29108"/>
        <label>1</label>
    </ligand>
</feature>
<reference evidence="23" key="2">
    <citation type="submission" date="2018-10" db="UniProtKB">
        <authorList>
            <consortium name="EnsemblPlants"/>
        </authorList>
    </citation>
    <scope>IDENTIFICATION</scope>
</reference>
<name>A0A3B6SLG2_WHEAT</name>
<evidence type="ECO:0000256" key="3">
    <source>
        <dbReference type="ARBA" id="ARBA00006873"/>
    </source>
</evidence>
<evidence type="ECO:0000256" key="12">
    <source>
        <dbReference type="ARBA" id="ARBA00023157"/>
    </source>
</evidence>
<keyword evidence="11 18" id="KW-0408">Iron</keyword>
<keyword evidence="10 21" id="KW-0560">Oxidoreductase</keyword>
<dbReference type="OMA" id="MGRINIK"/>
<dbReference type="InterPro" id="IPR002016">
    <property type="entry name" value="Haem_peroxidase"/>
</dbReference>
<keyword evidence="6 21" id="KW-0349">Heme</keyword>
<dbReference type="PROSITE" id="PS50873">
    <property type="entry name" value="PEROXIDASE_4"/>
    <property type="match status" value="1"/>
</dbReference>
<feature type="active site" description="Proton acceptor" evidence="16">
    <location>
        <position position="66"/>
    </location>
</feature>
<keyword evidence="4 21" id="KW-0964">Secreted</keyword>
<dbReference type="PANTHER" id="PTHR31235">
    <property type="entry name" value="PEROXIDASE 25-RELATED"/>
    <property type="match status" value="1"/>
</dbReference>
<reference evidence="23" key="1">
    <citation type="submission" date="2018-08" db="EMBL/GenBank/DDBJ databases">
        <authorList>
            <person name="Rossello M."/>
        </authorList>
    </citation>
    <scope>NUCLEOTIDE SEQUENCE [LARGE SCALE GENOMIC DNA]</scope>
    <source>
        <strain evidence="23">cv. Chinese Spring</strain>
    </source>
</reference>
<evidence type="ECO:0000256" key="16">
    <source>
        <dbReference type="PIRSR" id="PIRSR600823-1"/>
    </source>
</evidence>
<comment type="catalytic activity">
    <reaction evidence="1 21">
        <text>2 a phenolic donor + H2O2 = 2 a phenolic radical donor + 2 H2O</text>
        <dbReference type="Rhea" id="RHEA:56136"/>
        <dbReference type="ChEBI" id="CHEBI:15377"/>
        <dbReference type="ChEBI" id="CHEBI:16240"/>
        <dbReference type="ChEBI" id="CHEBI:139520"/>
        <dbReference type="ChEBI" id="CHEBI:139521"/>
        <dbReference type="EC" id="1.11.1.7"/>
    </reaction>
</comment>
<evidence type="ECO:0000256" key="15">
    <source>
        <dbReference type="ARBA" id="ARBA00023324"/>
    </source>
</evidence>
<dbReference type="EC" id="1.11.1.7" evidence="21"/>
<accession>A0A3B6SLG2</accession>
<comment type="cofactor">
    <cofactor evidence="18 21">
        <name>heme b</name>
        <dbReference type="ChEBI" id="CHEBI:60344"/>
    </cofactor>
    <text evidence="18 21">Binds 1 heme b (iron(II)-protoporphyrin IX) group per subunit.</text>
</comment>
<feature type="signal peptide" evidence="21">
    <location>
        <begin position="1"/>
        <end position="19"/>
    </location>
</feature>
<dbReference type="GO" id="GO:0140825">
    <property type="term" value="F:lactoperoxidase activity"/>
    <property type="evidence" value="ECO:0007669"/>
    <property type="project" value="UniProtKB-EC"/>
</dbReference>
<dbReference type="PRINTS" id="PR00458">
    <property type="entry name" value="PEROXIDASE"/>
</dbReference>
<feature type="binding site" evidence="18">
    <location>
        <position position="72"/>
    </location>
    <ligand>
        <name>Ca(2+)</name>
        <dbReference type="ChEBI" id="CHEBI:29108"/>
        <label>1</label>
    </ligand>
</feature>
<dbReference type="InterPro" id="IPR019793">
    <property type="entry name" value="Peroxidases_heam-ligand_BS"/>
</dbReference>
<keyword evidence="8 21" id="KW-0732">Signal</keyword>
<keyword evidence="24" id="KW-1185">Reference proteome</keyword>
<evidence type="ECO:0000256" key="17">
    <source>
        <dbReference type="PIRSR" id="PIRSR600823-2"/>
    </source>
</evidence>
<evidence type="ECO:0000256" key="20">
    <source>
        <dbReference type="PIRSR" id="PIRSR600823-5"/>
    </source>
</evidence>
<dbReference type="Gramene" id="TraesCS7B02G353200.1">
    <property type="protein sequence ID" value="TraesCS7B02G353200.1"/>
    <property type="gene ID" value="TraesCS7B02G353200"/>
</dbReference>
<feature type="binding site" evidence="18">
    <location>
        <position position="70"/>
    </location>
    <ligand>
        <name>Ca(2+)</name>
        <dbReference type="ChEBI" id="CHEBI:29108"/>
        <label>1</label>
    </ligand>
</feature>
<comment type="subcellular location">
    <subcellularLocation>
        <location evidence="21">Secreted</location>
    </subcellularLocation>
</comment>